<dbReference type="GO" id="GO:0046168">
    <property type="term" value="P:glycerol-3-phosphate catabolic process"/>
    <property type="evidence" value="ECO:0007669"/>
    <property type="project" value="InterPro"/>
</dbReference>
<comment type="similarity">
    <text evidence="1 13 17">Belongs to the NAD-dependent glycerol-3-phosphate dehydrogenase family.</text>
</comment>
<dbReference type="PRINTS" id="PR00077">
    <property type="entry name" value="GPDHDRGNASE"/>
</dbReference>
<dbReference type="GO" id="GO:0005829">
    <property type="term" value="C:cytosol"/>
    <property type="evidence" value="ECO:0007669"/>
    <property type="project" value="TreeGrafter"/>
</dbReference>
<evidence type="ECO:0000256" key="10">
    <source>
        <dbReference type="ARBA" id="ARBA00066687"/>
    </source>
</evidence>
<dbReference type="NCBIfam" id="NF000940">
    <property type="entry name" value="PRK00094.1-2"/>
    <property type="match status" value="1"/>
</dbReference>
<feature type="binding site" evidence="15">
    <location>
        <begin position="259"/>
        <end position="260"/>
    </location>
    <ligand>
        <name>substrate</name>
    </ligand>
</feature>
<evidence type="ECO:0000256" key="6">
    <source>
        <dbReference type="ARBA" id="ARBA00023098"/>
    </source>
</evidence>
<dbReference type="FunFam" id="3.40.50.720:FF:000019">
    <property type="entry name" value="Glycerol-3-phosphate dehydrogenase [NAD(P)+]"/>
    <property type="match status" value="1"/>
</dbReference>
<feature type="domain" description="Glycerol-3-phosphate dehydrogenase NAD-dependent C-terminal" evidence="19">
    <location>
        <begin position="184"/>
        <end position="324"/>
    </location>
</feature>
<dbReference type="NCBIfam" id="NF000942">
    <property type="entry name" value="PRK00094.1-4"/>
    <property type="match status" value="1"/>
</dbReference>
<keyword evidence="7 13" id="KW-0594">Phospholipid biosynthesis</keyword>
<comment type="caution">
    <text evidence="13">Lacks conserved residue(s) required for the propagation of feature annotation.</text>
</comment>
<keyword evidence="5 13" id="KW-0520">NAD</keyword>
<feature type="binding site" evidence="13">
    <location>
        <position position="140"/>
    </location>
    <ligand>
        <name>sn-glycerol 3-phosphate</name>
        <dbReference type="ChEBI" id="CHEBI:57597"/>
    </ligand>
</feature>
<evidence type="ECO:0000256" key="14">
    <source>
        <dbReference type="PIRSR" id="PIRSR000114-1"/>
    </source>
</evidence>
<feature type="active site" description="Proton acceptor" evidence="13 14">
    <location>
        <position position="195"/>
    </location>
</feature>
<evidence type="ECO:0000256" key="11">
    <source>
        <dbReference type="ARBA" id="ARBA00069372"/>
    </source>
</evidence>
<evidence type="ECO:0000256" key="13">
    <source>
        <dbReference type="HAMAP-Rule" id="MF_00394"/>
    </source>
</evidence>
<feature type="binding site" evidence="13">
    <location>
        <position position="285"/>
    </location>
    <ligand>
        <name>NADPH</name>
        <dbReference type="ChEBI" id="CHEBI:57783"/>
    </ligand>
</feature>
<dbReference type="Gene3D" id="1.10.1040.10">
    <property type="entry name" value="N-(1-d-carboxylethyl)-l-norvaline Dehydrogenase, domain 2"/>
    <property type="match status" value="1"/>
</dbReference>
<dbReference type="Gene3D" id="3.40.50.720">
    <property type="entry name" value="NAD(P)-binding Rossmann-like Domain"/>
    <property type="match status" value="1"/>
</dbReference>
<accession>A0A7S7RT58</accession>
<dbReference type="RefSeq" id="WP_194369646.1">
    <property type="nucleotide sequence ID" value="NZ_CP063767.1"/>
</dbReference>
<dbReference type="PANTHER" id="PTHR11728">
    <property type="entry name" value="GLYCEROL-3-PHOSPHATE DEHYDROGENASE"/>
    <property type="match status" value="1"/>
</dbReference>
<dbReference type="GO" id="GO:0051287">
    <property type="term" value="F:NAD binding"/>
    <property type="evidence" value="ECO:0007669"/>
    <property type="project" value="InterPro"/>
</dbReference>
<evidence type="ECO:0000256" key="1">
    <source>
        <dbReference type="ARBA" id="ARBA00011009"/>
    </source>
</evidence>
<feature type="binding site" evidence="13">
    <location>
        <position position="111"/>
    </location>
    <ligand>
        <name>sn-glycerol 3-phosphate</name>
        <dbReference type="ChEBI" id="CHEBI:57597"/>
    </ligand>
</feature>
<evidence type="ECO:0000256" key="4">
    <source>
        <dbReference type="ARBA" id="ARBA00023002"/>
    </source>
</evidence>
<keyword evidence="6 13" id="KW-0443">Lipid metabolism</keyword>
<dbReference type="PANTHER" id="PTHR11728:SF1">
    <property type="entry name" value="GLYCEROL-3-PHOSPHATE DEHYDROGENASE [NAD(+)] 2, CHLOROPLASTIC"/>
    <property type="match status" value="1"/>
</dbReference>
<dbReference type="EMBL" id="CP063767">
    <property type="protein sequence ID" value="QOY59836.1"/>
    <property type="molecule type" value="Genomic_DNA"/>
</dbReference>
<dbReference type="GO" id="GO:0005975">
    <property type="term" value="P:carbohydrate metabolic process"/>
    <property type="evidence" value="ECO:0007669"/>
    <property type="project" value="InterPro"/>
</dbReference>
<evidence type="ECO:0000256" key="2">
    <source>
        <dbReference type="ARBA" id="ARBA00022516"/>
    </source>
</evidence>
<feature type="binding site" evidence="16">
    <location>
        <position position="144"/>
    </location>
    <ligand>
        <name>NAD(+)</name>
        <dbReference type="ChEBI" id="CHEBI:57540"/>
    </ligand>
</feature>
<sequence length="347" mass="35790">MSAQVARRVAVIGSGSWGTALSGLLAEQVGEVRLWCRSARVAEAIGATRRNPRHLTDYELPSGVHATADAAEALEGAEAVILALPSSYLRDACRMISPLVDAKAPVLVLTKGVERGTNELMADVAATELGGAWRVAVLSGPNHAEEVCLGKLAAAVLAARDADVAERLRALLVSPSFRVYVSEDVVGVEVCGAVKNVIAIACGVAAGLGAGDNTLAVLMTRGLAEIGRVAAALGSDPLTPMGLAGMGDLVATCTSEHSRNRTFGEALVAGETLAAYEERTGMVVEGARAAQSVLALARGLRVAAPITEAVNAVLHEGLPVADAIDGLLGRRPGEEFYGMAFQDKENH</sequence>
<feature type="binding site" evidence="16">
    <location>
        <position position="259"/>
    </location>
    <ligand>
        <name>NAD(+)</name>
        <dbReference type="ChEBI" id="CHEBI:57540"/>
    </ligand>
</feature>
<evidence type="ECO:0000259" key="19">
    <source>
        <dbReference type="Pfam" id="PF07479"/>
    </source>
</evidence>
<dbReference type="GO" id="GO:0008654">
    <property type="term" value="P:phospholipid biosynthetic process"/>
    <property type="evidence" value="ECO:0007669"/>
    <property type="project" value="UniProtKB-KW"/>
</dbReference>
<feature type="binding site" evidence="13">
    <location>
        <position position="17"/>
    </location>
    <ligand>
        <name>NADPH</name>
        <dbReference type="ChEBI" id="CHEBI:57783"/>
    </ligand>
</feature>
<dbReference type="InterPro" id="IPR006109">
    <property type="entry name" value="G3P_DH_NAD-dep_C"/>
</dbReference>
<evidence type="ECO:0000256" key="17">
    <source>
        <dbReference type="RuleBase" id="RU000437"/>
    </source>
</evidence>
<dbReference type="InterPro" id="IPR008927">
    <property type="entry name" value="6-PGluconate_DH-like_C_sf"/>
</dbReference>
<gene>
    <name evidence="13" type="primary">gpsA</name>
    <name evidence="20" type="ORF">INP52_05140</name>
</gene>
<evidence type="ECO:0000256" key="7">
    <source>
        <dbReference type="ARBA" id="ARBA00023209"/>
    </source>
</evidence>
<name>A0A7S7RT58_9ACTN</name>
<dbReference type="SUPFAM" id="SSF48179">
    <property type="entry name" value="6-phosphogluconate dehydrogenase C-terminal domain-like"/>
    <property type="match status" value="1"/>
</dbReference>
<feature type="binding site" evidence="13">
    <location>
        <position position="259"/>
    </location>
    <ligand>
        <name>sn-glycerol 3-phosphate</name>
        <dbReference type="ChEBI" id="CHEBI:57597"/>
    </ligand>
</feature>
<dbReference type="PROSITE" id="PS00957">
    <property type="entry name" value="NAD_G3PDH"/>
    <property type="match status" value="1"/>
</dbReference>
<dbReference type="InterPro" id="IPR013328">
    <property type="entry name" value="6PGD_dom2"/>
</dbReference>
<dbReference type="FunFam" id="1.10.1040.10:FF:000001">
    <property type="entry name" value="Glycerol-3-phosphate dehydrogenase [NAD(P)+]"/>
    <property type="match status" value="1"/>
</dbReference>
<feature type="binding site" evidence="15">
    <location>
        <position position="111"/>
    </location>
    <ligand>
        <name>substrate</name>
    </ligand>
</feature>
<feature type="binding site" evidence="13">
    <location>
        <position position="259"/>
    </location>
    <ligand>
        <name>NADPH</name>
        <dbReference type="ChEBI" id="CHEBI:57783"/>
    </ligand>
</feature>
<evidence type="ECO:0000256" key="9">
    <source>
        <dbReference type="ARBA" id="ARBA00052716"/>
    </source>
</evidence>
<keyword evidence="4 13" id="KW-0560">Oxidoreductase</keyword>
<dbReference type="Proteomes" id="UP000593735">
    <property type="component" value="Chromosome"/>
</dbReference>
<keyword evidence="21" id="KW-1185">Reference proteome</keyword>
<comment type="function">
    <text evidence="13">Catalyzes the reduction of the glycolytic intermediate dihydroxyacetone phosphate (DHAP) to sn-glycerol 3-phosphate (G3P), the key precursor for phospholipid synthesis.</text>
</comment>
<evidence type="ECO:0000256" key="12">
    <source>
        <dbReference type="ARBA" id="ARBA00080511"/>
    </source>
</evidence>
<keyword evidence="13" id="KW-0963">Cytoplasm</keyword>
<comment type="pathway">
    <text evidence="13">Membrane lipid metabolism; glycerophospholipid metabolism.</text>
</comment>
<evidence type="ECO:0000256" key="8">
    <source>
        <dbReference type="ARBA" id="ARBA00023264"/>
    </source>
</evidence>
<dbReference type="InterPro" id="IPR006168">
    <property type="entry name" value="G3P_DH_NAD-dep"/>
</dbReference>
<feature type="binding site" evidence="13">
    <location>
        <position position="260"/>
    </location>
    <ligand>
        <name>sn-glycerol 3-phosphate</name>
        <dbReference type="ChEBI" id="CHEBI:57597"/>
    </ligand>
</feature>
<dbReference type="PIRSF" id="PIRSF000114">
    <property type="entry name" value="Glycerol-3-P_dh"/>
    <property type="match status" value="1"/>
</dbReference>
<evidence type="ECO:0000313" key="20">
    <source>
        <dbReference type="EMBL" id="QOY59836.1"/>
    </source>
</evidence>
<evidence type="ECO:0000313" key="21">
    <source>
        <dbReference type="Proteomes" id="UP000593735"/>
    </source>
</evidence>
<dbReference type="AlphaFoldDB" id="A0A7S7RT58"/>
<feature type="binding site" evidence="13">
    <location>
        <position position="283"/>
    </location>
    <ligand>
        <name>NADPH</name>
        <dbReference type="ChEBI" id="CHEBI:57783"/>
    </ligand>
</feature>
<dbReference type="Pfam" id="PF07479">
    <property type="entry name" value="NAD_Gly3P_dh_C"/>
    <property type="match status" value="1"/>
</dbReference>
<feature type="binding site" evidence="13">
    <location>
        <position position="16"/>
    </location>
    <ligand>
        <name>NADPH</name>
        <dbReference type="ChEBI" id="CHEBI:57783"/>
    </ligand>
</feature>
<feature type="binding site" evidence="16">
    <location>
        <begin position="13"/>
        <end position="18"/>
    </location>
    <ligand>
        <name>NAD(+)</name>
        <dbReference type="ChEBI" id="CHEBI:57540"/>
    </ligand>
</feature>
<feature type="binding site" evidence="13">
    <location>
        <position position="37"/>
    </location>
    <ligand>
        <name>NADPH</name>
        <dbReference type="ChEBI" id="CHEBI:57783"/>
    </ligand>
</feature>
<dbReference type="GO" id="GO:0006650">
    <property type="term" value="P:glycerophospholipid metabolic process"/>
    <property type="evidence" value="ECO:0007669"/>
    <property type="project" value="UniProtKB-UniRule"/>
</dbReference>
<keyword evidence="2 13" id="KW-0444">Lipid biosynthesis</keyword>
<evidence type="ECO:0000259" key="18">
    <source>
        <dbReference type="Pfam" id="PF01210"/>
    </source>
</evidence>
<dbReference type="InterPro" id="IPR036291">
    <property type="entry name" value="NAD(P)-bd_dom_sf"/>
</dbReference>
<comment type="subcellular location">
    <subcellularLocation>
        <location evidence="13">Cytoplasm</location>
    </subcellularLocation>
</comment>
<feature type="binding site" evidence="13">
    <location>
        <position position="111"/>
    </location>
    <ligand>
        <name>NADPH</name>
        <dbReference type="ChEBI" id="CHEBI:57783"/>
    </ligand>
</feature>
<dbReference type="EC" id="1.1.1.94" evidence="10 13"/>
<feature type="binding site" evidence="13">
    <location>
        <position position="195"/>
    </location>
    <ligand>
        <name>sn-glycerol 3-phosphate</name>
        <dbReference type="ChEBI" id="CHEBI:57597"/>
    </ligand>
</feature>
<dbReference type="Pfam" id="PF01210">
    <property type="entry name" value="NAD_Gly3P_dh_N"/>
    <property type="match status" value="1"/>
</dbReference>
<comment type="catalytic activity">
    <reaction evidence="13">
        <text>sn-glycerol 3-phosphate + NAD(+) = dihydroxyacetone phosphate + NADH + H(+)</text>
        <dbReference type="Rhea" id="RHEA:11092"/>
        <dbReference type="ChEBI" id="CHEBI:15378"/>
        <dbReference type="ChEBI" id="CHEBI:57540"/>
        <dbReference type="ChEBI" id="CHEBI:57597"/>
        <dbReference type="ChEBI" id="CHEBI:57642"/>
        <dbReference type="ChEBI" id="CHEBI:57945"/>
        <dbReference type="EC" id="1.1.1.94"/>
    </reaction>
</comment>
<comment type="catalytic activity">
    <reaction evidence="9">
        <text>sn-glycerol 3-phosphate + NADP(+) = dihydroxyacetone phosphate + NADPH + H(+)</text>
        <dbReference type="Rhea" id="RHEA:11096"/>
        <dbReference type="ChEBI" id="CHEBI:15378"/>
        <dbReference type="ChEBI" id="CHEBI:57597"/>
        <dbReference type="ChEBI" id="CHEBI:57642"/>
        <dbReference type="ChEBI" id="CHEBI:57783"/>
        <dbReference type="ChEBI" id="CHEBI:58349"/>
        <dbReference type="EC" id="1.1.1.94"/>
    </reaction>
    <physiologicalReaction direction="right-to-left" evidence="9">
        <dbReference type="Rhea" id="RHEA:11098"/>
    </physiologicalReaction>
</comment>
<dbReference type="SUPFAM" id="SSF51735">
    <property type="entry name" value="NAD(P)-binding Rossmann-fold domains"/>
    <property type="match status" value="1"/>
</dbReference>
<protein>
    <recommendedName>
        <fullName evidence="11 13">Glycerol-3-phosphate dehydrogenase [NAD(P)+]</fullName>
        <ecNumber evidence="10 13">1.1.1.94</ecNumber>
    </recommendedName>
    <alternativeName>
        <fullName evidence="13">NAD(P)(+)-dependent glycerol-3-phosphate dehydrogenase</fullName>
    </alternativeName>
    <alternativeName>
        <fullName evidence="12 13">NAD(P)H-dependent dihydroxyacetone-phosphate reductase</fullName>
    </alternativeName>
</protein>
<dbReference type="InterPro" id="IPR011128">
    <property type="entry name" value="G3P_DH_NAD-dep_N"/>
</dbReference>
<dbReference type="GO" id="GO:0046167">
    <property type="term" value="P:glycerol-3-phosphate biosynthetic process"/>
    <property type="evidence" value="ECO:0007669"/>
    <property type="project" value="UniProtKB-UniRule"/>
</dbReference>
<feature type="binding site" evidence="13">
    <location>
        <position position="144"/>
    </location>
    <ligand>
        <name>NADPH</name>
        <dbReference type="ChEBI" id="CHEBI:57783"/>
    </ligand>
</feature>
<evidence type="ECO:0000256" key="15">
    <source>
        <dbReference type="PIRSR" id="PIRSR000114-2"/>
    </source>
</evidence>
<dbReference type="GO" id="GO:0047952">
    <property type="term" value="F:glycerol-3-phosphate dehydrogenase [NAD(P)+] activity"/>
    <property type="evidence" value="ECO:0007669"/>
    <property type="project" value="UniProtKB-UniRule"/>
</dbReference>
<keyword evidence="3 13" id="KW-0521">NADP</keyword>
<dbReference type="HAMAP" id="MF_00394">
    <property type="entry name" value="NAD_Glyc3P_dehydrog"/>
    <property type="match status" value="1"/>
</dbReference>
<evidence type="ECO:0000256" key="3">
    <source>
        <dbReference type="ARBA" id="ARBA00022857"/>
    </source>
</evidence>
<feature type="domain" description="Glycerol-3-phosphate dehydrogenase NAD-dependent N-terminal" evidence="18">
    <location>
        <begin position="9"/>
        <end position="164"/>
    </location>
</feature>
<keyword evidence="13" id="KW-0547">Nucleotide-binding</keyword>
<proteinExistence type="inferred from homology"/>
<dbReference type="UniPathway" id="UPA00940"/>
<dbReference type="KEGG" id="tio:INP52_05140"/>
<organism evidence="20 21">
    <name type="scientific">Thermophilibacter immobilis</name>
    <dbReference type="NCBI Taxonomy" id="2779519"/>
    <lineage>
        <taxon>Bacteria</taxon>
        <taxon>Bacillati</taxon>
        <taxon>Actinomycetota</taxon>
        <taxon>Coriobacteriia</taxon>
        <taxon>Coriobacteriales</taxon>
        <taxon>Atopobiaceae</taxon>
        <taxon>Thermophilibacter</taxon>
    </lineage>
</organism>
<keyword evidence="8 13" id="KW-1208">Phospholipid metabolism</keyword>
<evidence type="ECO:0000256" key="16">
    <source>
        <dbReference type="PIRSR" id="PIRSR000114-3"/>
    </source>
</evidence>
<evidence type="ECO:0000256" key="5">
    <source>
        <dbReference type="ARBA" id="ARBA00023027"/>
    </source>
</evidence>
<reference evidence="20 21" key="1">
    <citation type="submission" date="2020-10" db="EMBL/GenBank/DDBJ databases">
        <title>Olsenella immobilis sp.nov., isolated from the mud in a fermentation cellar used for the production of Chinese strong-flavoured liquor.</title>
        <authorList>
            <person name="Lu L."/>
        </authorList>
    </citation>
    <scope>NUCLEOTIDE SEQUENCE [LARGE SCALE GENOMIC DNA]</scope>
    <source>
        <strain evidence="20 21">LZLJ-2</strain>
    </source>
</reference>
<feature type="binding site" evidence="13">
    <location>
        <position position="248"/>
    </location>
    <ligand>
        <name>sn-glycerol 3-phosphate</name>
        <dbReference type="ChEBI" id="CHEBI:57597"/>
    </ligand>
</feature>
<feature type="binding site" evidence="13">
    <location>
        <position position="258"/>
    </location>
    <ligand>
        <name>sn-glycerol 3-phosphate</name>
        <dbReference type="ChEBI" id="CHEBI:57597"/>
    </ligand>
</feature>